<evidence type="ECO:0000259" key="10">
    <source>
        <dbReference type="Pfam" id="PF12693"/>
    </source>
</evidence>
<keyword evidence="9" id="KW-0472">Membrane</keyword>
<keyword evidence="5" id="KW-0997">Cell inner membrane</keyword>
<dbReference type="Pfam" id="PF12693">
    <property type="entry name" value="GspL_C"/>
    <property type="match status" value="1"/>
</dbReference>
<evidence type="ECO:0000256" key="5">
    <source>
        <dbReference type="ARBA" id="ARBA00022519"/>
    </source>
</evidence>
<proteinExistence type="inferred from homology"/>
<keyword evidence="4" id="KW-1003">Cell membrane</keyword>
<dbReference type="InterPro" id="IPR025691">
    <property type="entry name" value="GspL_pp_dom"/>
</dbReference>
<dbReference type="GO" id="GO:0015628">
    <property type="term" value="P:protein secretion by the type II secretion system"/>
    <property type="evidence" value="ECO:0007669"/>
    <property type="project" value="InterPro"/>
</dbReference>
<evidence type="ECO:0000256" key="8">
    <source>
        <dbReference type="ARBA" id="ARBA00022989"/>
    </source>
</evidence>
<evidence type="ECO:0000313" key="11">
    <source>
        <dbReference type="EMBL" id="BAW21752.1"/>
    </source>
</evidence>
<dbReference type="GO" id="GO:0009276">
    <property type="term" value="C:Gram-negative-bacterium-type cell wall"/>
    <property type="evidence" value="ECO:0007669"/>
    <property type="project" value="InterPro"/>
</dbReference>
<comment type="subcellular location">
    <subcellularLocation>
        <location evidence="1">Cell inner membrane</location>
    </subcellularLocation>
</comment>
<organism evidence="11 12">
    <name type="scientific">Pseudomonas putida</name>
    <name type="common">Arthrobacter siderocapsulatus</name>
    <dbReference type="NCBI Taxonomy" id="303"/>
    <lineage>
        <taxon>Bacteria</taxon>
        <taxon>Pseudomonadati</taxon>
        <taxon>Pseudomonadota</taxon>
        <taxon>Gammaproteobacteria</taxon>
        <taxon>Pseudomonadales</taxon>
        <taxon>Pseudomonadaceae</taxon>
        <taxon>Pseudomonas</taxon>
    </lineage>
</organism>
<dbReference type="GO" id="GO:0005886">
    <property type="term" value="C:plasma membrane"/>
    <property type="evidence" value="ECO:0007669"/>
    <property type="project" value="UniProtKB-SubCell"/>
</dbReference>
<keyword evidence="8" id="KW-1133">Transmembrane helix</keyword>
<sequence>MKFEWRQRRFAQPWLLLRPGDVWHWALADGGTVQSQGQGEPPANLQARVALILPAEACSLFHVPAPPGLKREEWPLLLEDRLLQPPDEVSCACLARAPGHLRLLVVAREQLDGWRGQCAAWGWQVERCWAELQLLPGPEAGTAWHWQRTPGMSLYKGLAEDGQEHWLAWPQALGETPPQPWAHLQSVPLSGNWPGALAPLDTIPGLFERARKAPSLPDVSRPQQRLLAACLVLAAVWGGLWLSQQWRQAQLWRAQVIAVTGEQASPRHAAQALKRLRESELQQQVRTRQLEDLQAALQAWLQDHPGWRLQAVRFDGQRWHLRLEGDGAAPPWQDMANAAGAAVQVQGGEVVFDLGVAA</sequence>
<dbReference type="EMBL" id="AP015029">
    <property type="protein sequence ID" value="BAW21752.1"/>
    <property type="molecule type" value="Genomic_DNA"/>
</dbReference>
<dbReference type="GO" id="GO:0015627">
    <property type="term" value="C:type II protein secretion system complex"/>
    <property type="evidence" value="ECO:0007669"/>
    <property type="project" value="InterPro"/>
</dbReference>
<evidence type="ECO:0000256" key="1">
    <source>
        <dbReference type="ARBA" id="ARBA00004533"/>
    </source>
</evidence>
<evidence type="ECO:0000256" key="6">
    <source>
        <dbReference type="ARBA" id="ARBA00022692"/>
    </source>
</evidence>
<dbReference type="AlphaFoldDB" id="A0A1L7N8H1"/>
<keyword evidence="6" id="KW-0812">Transmembrane</keyword>
<accession>A0A1L7N8H1</accession>
<feature type="domain" description="GspL periplasmic" evidence="10">
    <location>
        <begin position="219"/>
        <end position="349"/>
    </location>
</feature>
<comment type="similarity">
    <text evidence="2">Belongs to the GSP L family.</text>
</comment>
<keyword evidence="3" id="KW-0813">Transport</keyword>
<evidence type="ECO:0000256" key="4">
    <source>
        <dbReference type="ARBA" id="ARBA00022475"/>
    </source>
</evidence>
<dbReference type="InterPro" id="IPR043129">
    <property type="entry name" value="ATPase_NBD"/>
</dbReference>
<evidence type="ECO:0000256" key="7">
    <source>
        <dbReference type="ARBA" id="ARBA00022927"/>
    </source>
</evidence>
<evidence type="ECO:0000256" key="2">
    <source>
        <dbReference type="ARBA" id="ARBA00005318"/>
    </source>
</evidence>
<dbReference type="SUPFAM" id="SSF53067">
    <property type="entry name" value="Actin-like ATPase domain"/>
    <property type="match status" value="1"/>
</dbReference>
<evidence type="ECO:0000256" key="9">
    <source>
        <dbReference type="ARBA" id="ARBA00023136"/>
    </source>
</evidence>
<gene>
    <name evidence="11" type="ORF">KF715C_ch11790</name>
</gene>
<reference evidence="11 12" key="1">
    <citation type="submission" date="2015-11" db="EMBL/GenBank/DDBJ databases">
        <title>Complete genome sequencing of a biphenyl-degrading bacterium, Pseudomonas putida KF715 (=NBRC110667).</title>
        <authorList>
            <person name="Suenaga H."/>
            <person name="Fujihara N."/>
            <person name="Watanabe T."/>
            <person name="Hirose J."/>
            <person name="Kimura N."/>
            <person name="Yamazoe A."/>
            <person name="Hosoyama A."/>
            <person name="Shimodaira J."/>
            <person name="Furukawa K."/>
        </authorList>
    </citation>
    <scope>NUCLEOTIDE SEQUENCE [LARGE SCALE GENOMIC DNA]</scope>
    <source>
        <strain evidence="11 12">KF715</strain>
    </source>
</reference>
<keyword evidence="7" id="KW-0653">Protein transport</keyword>
<dbReference type="NCBIfam" id="TIGR01709">
    <property type="entry name" value="typeII_sec_gspL"/>
    <property type="match status" value="1"/>
</dbReference>
<dbReference type="RefSeq" id="WP_096426935.1">
    <property type="nucleotide sequence ID" value="NZ_AP015029.1"/>
</dbReference>
<name>A0A1L7N8H1_PSEPU</name>
<protein>
    <submittedName>
        <fullName evidence="11">General secretion pathway protein L</fullName>
    </submittedName>
</protein>
<dbReference type="InterPro" id="IPR007812">
    <property type="entry name" value="T2SS_protein-GspL"/>
</dbReference>
<evidence type="ECO:0000313" key="12">
    <source>
        <dbReference type="Proteomes" id="UP000218731"/>
    </source>
</evidence>
<dbReference type="Gene3D" id="3.30.420.380">
    <property type="match status" value="1"/>
</dbReference>
<dbReference type="Proteomes" id="UP000218731">
    <property type="component" value="Chromosome 1"/>
</dbReference>
<evidence type="ECO:0000256" key="3">
    <source>
        <dbReference type="ARBA" id="ARBA00022448"/>
    </source>
</evidence>